<keyword evidence="1" id="KW-1133">Transmembrane helix</keyword>
<feature type="transmembrane region" description="Helical" evidence="1">
    <location>
        <begin position="18"/>
        <end position="36"/>
    </location>
</feature>
<accession>A0A2G9U6Y6</accession>
<proteinExistence type="predicted"/>
<dbReference type="EMBL" id="KZ348557">
    <property type="protein sequence ID" value="PIO66029.1"/>
    <property type="molecule type" value="Genomic_DNA"/>
</dbReference>
<protein>
    <submittedName>
        <fullName evidence="2">Uncharacterized protein</fullName>
    </submittedName>
</protein>
<sequence length="65" mass="7528">MQIIKQSKLSDDDICDRFLSVFIFILYLFDTVFASTEKNNGGKDRPRKLRALNRPVAMEQFAMPS</sequence>
<evidence type="ECO:0000313" key="2">
    <source>
        <dbReference type="EMBL" id="PIO66029.1"/>
    </source>
</evidence>
<dbReference type="AlphaFoldDB" id="A0A2G9U6Y6"/>
<evidence type="ECO:0000313" key="3">
    <source>
        <dbReference type="Proteomes" id="UP000230423"/>
    </source>
</evidence>
<keyword evidence="1" id="KW-0472">Membrane</keyword>
<organism evidence="2 3">
    <name type="scientific">Teladorsagia circumcincta</name>
    <name type="common">Brown stomach worm</name>
    <name type="synonym">Ostertagia circumcincta</name>
    <dbReference type="NCBI Taxonomy" id="45464"/>
    <lineage>
        <taxon>Eukaryota</taxon>
        <taxon>Metazoa</taxon>
        <taxon>Ecdysozoa</taxon>
        <taxon>Nematoda</taxon>
        <taxon>Chromadorea</taxon>
        <taxon>Rhabditida</taxon>
        <taxon>Rhabditina</taxon>
        <taxon>Rhabditomorpha</taxon>
        <taxon>Strongyloidea</taxon>
        <taxon>Trichostrongylidae</taxon>
        <taxon>Teladorsagia</taxon>
    </lineage>
</organism>
<evidence type="ECO:0000256" key="1">
    <source>
        <dbReference type="SAM" id="Phobius"/>
    </source>
</evidence>
<name>A0A2G9U6Y6_TELCI</name>
<keyword evidence="3" id="KW-1185">Reference proteome</keyword>
<reference evidence="2 3" key="1">
    <citation type="submission" date="2015-09" db="EMBL/GenBank/DDBJ databases">
        <title>Draft genome of the parasitic nematode Teladorsagia circumcincta isolate WARC Sus (inbred).</title>
        <authorList>
            <person name="Mitreva M."/>
        </authorList>
    </citation>
    <scope>NUCLEOTIDE SEQUENCE [LARGE SCALE GENOMIC DNA]</scope>
    <source>
        <strain evidence="2 3">S</strain>
    </source>
</reference>
<keyword evidence="1" id="KW-0812">Transmembrane</keyword>
<gene>
    <name evidence="2" type="ORF">TELCIR_12274</name>
</gene>
<dbReference type="Proteomes" id="UP000230423">
    <property type="component" value="Unassembled WGS sequence"/>
</dbReference>